<dbReference type="VEuPathDB" id="FungiDB:ASPNIDRAFT2_1180702"/>
<comment type="caution">
    <text evidence="3">The sequence shown here is derived from an EMBL/GenBank/DDBJ whole genome shotgun (WGS) entry which is preliminary data.</text>
</comment>
<evidence type="ECO:0000313" key="4">
    <source>
        <dbReference type="Proteomes" id="UP000068243"/>
    </source>
</evidence>
<dbReference type="InterPro" id="IPR015814">
    <property type="entry name" value="Pgluconate_DH_NAD-bd_C"/>
</dbReference>
<accession>A0A100IQM1</accession>
<organism evidence="3 4">
    <name type="scientific">Aspergillus niger</name>
    <dbReference type="NCBI Taxonomy" id="5061"/>
    <lineage>
        <taxon>Eukaryota</taxon>
        <taxon>Fungi</taxon>
        <taxon>Dikarya</taxon>
        <taxon>Ascomycota</taxon>
        <taxon>Pezizomycotina</taxon>
        <taxon>Eurotiomycetes</taxon>
        <taxon>Eurotiomycetidae</taxon>
        <taxon>Eurotiales</taxon>
        <taxon>Aspergillaceae</taxon>
        <taxon>Aspergillus</taxon>
        <taxon>Aspergillus subgen. Circumdati</taxon>
    </lineage>
</organism>
<dbReference type="VEuPathDB" id="FungiDB:M747DRAFT_342863"/>
<evidence type="ECO:0008006" key="5">
    <source>
        <dbReference type="Google" id="ProtNLM"/>
    </source>
</evidence>
<dbReference type="AlphaFoldDB" id="A0A100IQM1"/>
<dbReference type="GO" id="GO:0050661">
    <property type="term" value="F:NADP binding"/>
    <property type="evidence" value="ECO:0007669"/>
    <property type="project" value="InterPro"/>
</dbReference>
<protein>
    <recommendedName>
        <fullName evidence="5">6-phosphogluconate dehydrogenase C-terminal domain-like protein</fullName>
    </recommendedName>
</protein>
<feature type="domain" description="Phosphogluconate dehydrogenase NAD-binding putative C-terminal" evidence="2">
    <location>
        <begin position="216"/>
        <end position="296"/>
    </location>
</feature>
<dbReference type="Pfam" id="PF03446">
    <property type="entry name" value="NAD_binding_2"/>
    <property type="match status" value="1"/>
</dbReference>
<proteinExistence type="predicted"/>
<dbReference type="Gene3D" id="1.10.1040.10">
    <property type="entry name" value="N-(1-d-carboxylethyl)-l-norvaline Dehydrogenase, domain 2"/>
    <property type="match status" value="1"/>
</dbReference>
<dbReference type="InterPro" id="IPR013328">
    <property type="entry name" value="6PGD_dom2"/>
</dbReference>
<dbReference type="SUPFAM" id="SSF48179">
    <property type="entry name" value="6-phosphogluconate dehydrogenase C-terminal domain-like"/>
    <property type="match status" value="1"/>
</dbReference>
<sequence>MATVKIGIVSIGEMGAGIASLLVAHGFPVYTNITGRRYLHHLVLLGENPNSCSEHTYNRARAANIELLDSDEQLVETVDYLLAIVPPRDALATAQRFWSLPAKPTDKQLHYLDLNAISPALARTIATEFTHHSPGTKFIDGGIIGGPPKQKHENESTWTRPAIPISGPELPDARLADVLNTRYLGPRIGQASGLKCCFGSLIKGLLAISYQSFSTAHAMGIYPELQSLLESFQPGLQSSITRMIVETPPKTGRWVDEMVEIGRCFGEEGGWDAASHGNGQGGADVYAQVAEVYRTVAEQTVLGRERPEHRERGTTAEDLAAAVAEGLKMP</sequence>
<feature type="domain" description="6-phosphogluconate dehydrogenase NADP-binding" evidence="1">
    <location>
        <begin position="5"/>
        <end position="150"/>
    </location>
</feature>
<dbReference type="VEuPathDB" id="FungiDB:An09g02920"/>
<dbReference type="SUPFAM" id="SSF51735">
    <property type="entry name" value="NAD(P)-binding Rossmann-fold domains"/>
    <property type="match status" value="1"/>
</dbReference>
<gene>
    <name evidence="3" type="ORF">ABL_08235</name>
</gene>
<dbReference type="Pfam" id="PF09130">
    <property type="entry name" value="DUF1932"/>
    <property type="match status" value="1"/>
</dbReference>
<evidence type="ECO:0000259" key="2">
    <source>
        <dbReference type="Pfam" id="PF09130"/>
    </source>
</evidence>
<dbReference type="Proteomes" id="UP000068243">
    <property type="component" value="Unassembled WGS sequence"/>
</dbReference>
<evidence type="ECO:0000259" key="1">
    <source>
        <dbReference type="Pfam" id="PF03446"/>
    </source>
</evidence>
<reference evidence="4" key="1">
    <citation type="journal article" date="2016" name="Genome Announc.">
        <title>Draft genome sequence of Aspergillus niger strain An76.</title>
        <authorList>
            <person name="Gong W."/>
            <person name="Cheng Z."/>
            <person name="Zhang H."/>
            <person name="Liu L."/>
            <person name="Gao P."/>
            <person name="Wang L."/>
        </authorList>
    </citation>
    <scope>NUCLEOTIDE SEQUENCE [LARGE SCALE GENOMIC DNA]</scope>
    <source>
        <strain evidence="4">An76</strain>
    </source>
</reference>
<dbReference type="OMA" id="GLKCCFG"/>
<dbReference type="EMBL" id="BCMY01000017">
    <property type="protein sequence ID" value="GAQ45574.1"/>
    <property type="molecule type" value="Genomic_DNA"/>
</dbReference>
<dbReference type="InterPro" id="IPR006115">
    <property type="entry name" value="6PGDH_NADP-bd"/>
</dbReference>
<dbReference type="Gene3D" id="3.40.50.720">
    <property type="entry name" value="NAD(P)-binding Rossmann-like Domain"/>
    <property type="match status" value="1"/>
</dbReference>
<dbReference type="InterPro" id="IPR036291">
    <property type="entry name" value="NAD(P)-bd_dom_sf"/>
</dbReference>
<evidence type="ECO:0000313" key="3">
    <source>
        <dbReference type="EMBL" id="GAQ45574.1"/>
    </source>
</evidence>
<dbReference type="InterPro" id="IPR008927">
    <property type="entry name" value="6-PGluconate_DH-like_C_sf"/>
</dbReference>
<name>A0A100IQM1_ASPNG</name>
<dbReference type="VEuPathDB" id="FungiDB:ATCC64974_10640"/>
<dbReference type="OrthoDB" id="9988102at2759"/>